<keyword evidence="2" id="KW-0677">Repeat</keyword>
<dbReference type="OrthoDB" id="6260732at2759"/>
<evidence type="ECO:0000256" key="5">
    <source>
        <dbReference type="SAM" id="MobiDB-lite"/>
    </source>
</evidence>
<feature type="domain" description="TATA-binding protein interacting (TIP20)" evidence="6">
    <location>
        <begin position="1049"/>
        <end position="1212"/>
    </location>
</feature>
<keyword evidence="3" id="KW-0833">Ubl conjugation pathway</keyword>
<dbReference type="Gene3D" id="1.25.10.10">
    <property type="entry name" value="Leucine-rich Repeat Variant"/>
    <property type="match status" value="1"/>
</dbReference>
<evidence type="ECO:0000313" key="7">
    <source>
        <dbReference type="EMBL" id="KAE9531930.1"/>
    </source>
</evidence>
<reference evidence="7 8" key="1">
    <citation type="submission" date="2019-08" db="EMBL/GenBank/DDBJ databases">
        <title>The genome of the soybean aphid Biotype 1, its phylome, world population structure and adaptation to the North American continent.</title>
        <authorList>
            <person name="Giordano R."/>
            <person name="Donthu R.K."/>
            <person name="Hernandez A.G."/>
            <person name="Wright C.L."/>
            <person name="Zimin A.V."/>
        </authorList>
    </citation>
    <scope>NUCLEOTIDE SEQUENCE [LARGE SCALE GENOMIC DNA]</scope>
    <source>
        <tissue evidence="7">Whole aphids</tissue>
    </source>
</reference>
<evidence type="ECO:0000256" key="3">
    <source>
        <dbReference type="ARBA" id="ARBA00022786"/>
    </source>
</evidence>
<gene>
    <name evidence="7" type="ORF">AGLY_010132</name>
</gene>
<feature type="repeat" description="HEAT" evidence="4">
    <location>
        <begin position="49"/>
        <end position="86"/>
    </location>
</feature>
<dbReference type="EMBL" id="VYZN01000040">
    <property type="protein sequence ID" value="KAE9531930.1"/>
    <property type="molecule type" value="Genomic_DNA"/>
</dbReference>
<accession>A0A6G0THC9</accession>
<name>A0A6G0THC9_APHGL</name>
<comment type="caution">
    <text evidence="7">The sequence shown here is derived from an EMBL/GenBank/DDBJ whole genome shotgun (WGS) entry which is preliminary data.</text>
</comment>
<evidence type="ECO:0000256" key="2">
    <source>
        <dbReference type="ARBA" id="ARBA00022737"/>
    </source>
</evidence>
<organism evidence="7 8">
    <name type="scientific">Aphis glycines</name>
    <name type="common">Soybean aphid</name>
    <dbReference type="NCBI Taxonomy" id="307491"/>
    <lineage>
        <taxon>Eukaryota</taxon>
        <taxon>Metazoa</taxon>
        <taxon>Ecdysozoa</taxon>
        <taxon>Arthropoda</taxon>
        <taxon>Hexapoda</taxon>
        <taxon>Insecta</taxon>
        <taxon>Pterygota</taxon>
        <taxon>Neoptera</taxon>
        <taxon>Paraneoptera</taxon>
        <taxon>Hemiptera</taxon>
        <taxon>Sternorrhyncha</taxon>
        <taxon>Aphidomorpha</taxon>
        <taxon>Aphidoidea</taxon>
        <taxon>Aphididae</taxon>
        <taxon>Aphidini</taxon>
        <taxon>Aphis</taxon>
        <taxon>Aphis</taxon>
    </lineage>
</organism>
<dbReference type="InterPro" id="IPR016024">
    <property type="entry name" value="ARM-type_fold"/>
</dbReference>
<protein>
    <recommendedName>
        <fullName evidence="6">TATA-binding protein interacting (TIP20) domain-containing protein</fullName>
    </recommendedName>
</protein>
<evidence type="ECO:0000313" key="8">
    <source>
        <dbReference type="Proteomes" id="UP000475862"/>
    </source>
</evidence>
<dbReference type="PANTHER" id="PTHR12696">
    <property type="entry name" value="TIP120"/>
    <property type="match status" value="1"/>
</dbReference>
<feature type="region of interest" description="Disordered" evidence="5">
    <location>
        <begin position="316"/>
        <end position="345"/>
    </location>
</feature>
<dbReference type="InterPro" id="IPR013932">
    <property type="entry name" value="TATA-bd_TIP120"/>
</dbReference>
<keyword evidence="8" id="KW-1185">Reference proteome</keyword>
<sequence length="1244" mass="139762">MANVSYQIAHLLEKMTSSDKDFRFMATNDLMSELQKDSIKLDDDSERKVVRMLLRLLEDKNGEVQNLAVKCLGPLVNKVKENQVETIVDALCTNMISENEQLRDICSIGLKTVISELPITNTLLAANVCRRITGKLTSAIEKQDVSVQLEALDILADLLSRFGSLLLDFHSCILKSLLPQLNSSRQAVRKRTIVALGHLVLSCNQVLYIKLIDYLVNDLSTQQPAARSKTSIQCIAAICRQAGHRFGIHVDRVVPLIQGPLVENSTEDDELREYCLQAFDAFVNRCPSETAAYTNDIIKLCLEYLAYDPNYNYDDNGENGDDNLMDTNDGEDLEDEDIEDDYSDDDDMSWKVRRSAAKCLEGIIITRKDLIADMYRNVSKSLIQRFKEREENVKSDILHVYMALLKQTKLTSSNMTADMADEDSAMYLLQSQVPAIVKAIHAQMKERSVKTRTDCLALLKELVIVLPGALTNHIGTLIPGIQYSLSDKKSSSNMKIDTLSFIHCVLTSHAPEIFHPWVEQLIPPIITAVGDPFYKITAEALIVLQEIVKVIRPLDNKLEFNFVAYAVPLYSCTYSRLKTSDIDQEVKERSISCMGQIICNLGDVLQNELQVCLPIFLDRLRNEITRLTTVKALIKVAGSPLKINLSSILSDGVLILASFLRKNQRALKLSTLTLLNMLLNNFHADFSAELLNKILIELPQLINESDLHIAQLTLSLLTTIIKIQPMAMSFSANIIMPEVMTLTKSPLLQGAALNAILLFFQTLVATNVPQFGYQELVTLLISPLMAQPVGTPTLTLHKQAYHSLAKCVAALTATQPVQAMGIINSFMSELINPSNDQQRIFSLLVIGEVGRHIDLSSVVNLKETILQSFSSNSEEIKSSASYSLGSISIGNLEQYIPFILREIDMQPKRQYLLLHSLKEIITFESSTPNGIENLKPFVPAIWNQLFKHCECIEEGSRNVVAECLGKLTLIDPYNLLPNLQSSLPSSSALMRTTLLTAVKFTISDQPQPIDMLLRQNMDQFLSALTDPDINVRRVTLIAFNSAAHNKPSLVRDLLDTVLPKLYAETIVKKELIREVEMGPFKHTVDDGLDIRKAAFECMYTLLDSCLDRLDIFEYLNYLENGLRDHYDIKMLTYLMVSRMAQIVPSAVLQRLDKIVEPLKQTCMLKIKANSVKQEFEKMEELKRSAMRAVVNLQTIPDASKNPHMSDFVCQIKSSTELNNIYETIQRDTLGLVTDSYTIPMEICE</sequence>
<proteinExistence type="inferred from homology"/>
<dbReference type="Pfam" id="PF08623">
    <property type="entry name" value="TIP120"/>
    <property type="match status" value="1"/>
</dbReference>
<dbReference type="InterPro" id="IPR011989">
    <property type="entry name" value="ARM-like"/>
</dbReference>
<dbReference type="SUPFAM" id="SSF48371">
    <property type="entry name" value="ARM repeat"/>
    <property type="match status" value="1"/>
</dbReference>
<evidence type="ECO:0000259" key="6">
    <source>
        <dbReference type="Pfam" id="PF08623"/>
    </source>
</evidence>
<dbReference type="PROSITE" id="PS50077">
    <property type="entry name" value="HEAT_REPEAT"/>
    <property type="match status" value="1"/>
</dbReference>
<evidence type="ECO:0000256" key="4">
    <source>
        <dbReference type="PROSITE-ProRule" id="PRU00103"/>
    </source>
</evidence>
<dbReference type="Proteomes" id="UP000475862">
    <property type="component" value="Unassembled WGS sequence"/>
</dbReference>
<dbReference type="GO" id="GO:0010265">
    <property type="term" value="P:SCF complex assembly"/>
    <property type="evidence" value="ECO:0007669"/>
    <property type="project" value="InterPro"/>
</dbReference>
<dbReference type="InterPro" id="IPR039852">
    <property type="entry name" value="CAND1/CAND2"/>
</dbReference>
<dbReference type="InterPro" id="IPR021133">
    <property type="entry name" value="HEAT_type_2"/>
</dbReference>
<comment type="similarity">
    <text evidence="1">Belongs to the CAND family.</text>
</comment>
<dbReference type="AlphaFoldDB" id="A0A6G0THC9"/>
<dbReference type="Pfam" id="PF25782">
    <property type="entry name" value="TPR_CAND1"/>
    <property type="match status" value="1"/>
</dbReference>
<evidence type="ECO:0000256" key="1">
    <source>
        <dbReference type="ARBA" id="ARBA00007657"/>
    </source>
</evidence>